<dbReference type="PIRSF" id="PIRSF002741">
    <property type="entry name" value="MppA"/>
    <property type="match status" value="1"/>
</dbReference>
<gene>
    <name evidence="4" type="ORF">ABDB84_18135</name>
</gene>
<dbReference type="CDD" id="cd08497">
    <property type="entry name" value="MbnE-like"/>
    <property type="match status" value="1"/>
</dbReference>
<dbReference type="RefSeq" id="WP_345921189.1">
    <property type="nucleotide sequence ID" value="NZ_JBDIVE010000013.1"/>
</dbReference>
<proteinExistence type="predicted"/>
<accession>A0ABU9Z376</accession>
<dbReference type="InterPro" id="IPR039424">
    <property type="entry name" value="SBP_5"/>
</dbReference>
<protein>
    <submittedName>
        <fullName evidence="4">Extracellular solute-binding protein</fullName>
    </submittedName>
</protein>
<dbReference type="Gene3D" id="3.40.190.10">
    <property type="entry name" value="Periplasmic binding protein-like II"/>
    <property type="match status" value="1"/>
</dbReference>
<keyword evidence="5" id="KW-1185">Reference proteome</keyword>
<sequence>MKHLLRSLLCCLALALPGMPAALAAHAYAQFGDIKYPAGFDHFEWANPAAPKGGTLRMTTNSTDTSFEKYNPFTLKGSAAPGLISADSSIYGNIMFESLLTSSMDEPATGYGLLADDVTVAPDKLSASFHINPKAHFQDGSPVLARDVKYSFERLTSAEAWPLVRSQLSDIKQVVILDERRVRFDFHSAGADLPLVAGSMQIFSHKWGAGKRFDEVITDMPIASGPYKIARVDFGREITYERDRNYWARDLNVRRGLYNFDRINYRLYKDTTAQTEAFMAGEFDFIQVFISREWNRRYKGPKFDSGAIVKKLFPMGGAGNFQAFMLNNRRDKFKDIRVRRAIGLAMDYEWMNRQLFFNAYTRMNSYFAASDYEAKGLPDAAELAVLEPLRSKLRPEVFTTPAPLQPTTTPPGSLRDNLRQARALLAEAGWTYRDGALRNAKGEVFRVEFLDEALSHGRYITPFMQALNKLGIETTFKVGDFASVKRRYDAYDFDIATLSLEGFNTPGKELPDRYGSKAAATEGTYNYAGISDPAVDALIELVQKAHARDEYVTRLRALDRVLRHGYYIVPHWFVSNFRSAYRGGKFAYPAVSPRYYMVDSWVITTWWQDPKAGAH</sequence>
<comment type="caution">
    <text evidence="4">The sequence shown here is derived from an EMBL/GenBank/DDBJ whole genome shotgun (WGS) entry which is preliminary data.</text>
</comment>
<dbReference type="Gene3D" id="3.10.105.10">
    <property type="entry name" value="Dipeptide-binding Protein, Domain 3"/>
    <property type="match status" value="1"/>
</dbReference>
<dbReference type="InterPro" id="IPR030678">
    <property type="entry name" value="Peptide/Ni-bd"/>
</dbReference>
<feature type="domain" description="Solute-binding protein family 5" evidence="3">
    <location>
        <begin position="112"/>
        <end position="518"/>
    </location>
</feature>
<evidence type="ECO:0000313" key="5">
    <source>
        <dbReference type="Proteomes" id="UP001410394"/>
    </source>
</evidence>
<evidence type="ECO:0000259" key="3">
    <source>
        <dbReference type="Pfam" id="PF00496"/>
    </source>
</evidence>
<organism evidence="4 5">
    <name type="scientific">Uliginosibacterium sediminicola</name>
    <dbReference type="NCBI Taxonomy" id="2024550"/>
    <lineage>
        <taxon>Bacteria</taxon>
        <taxon>Pseudomonadati</taxon>
        <taxon>Pseudomonadota</taxon>
        <taxon>Betaproteobacteria</taxon>
        <taxon>Rhodocyclales</taxon>
        <taxon>Zoogloeaceae</taxon>
        <taxon>Uliginosibacterium</taxon>
    </lineage>
</organism>
<dbReference type="Proteomes" id="UP001410394">
    <property type="component" value="Unassembled WGS sequence"/>
</dbReference>
<keyword evidence="1 2" id="KW-0732">Signal</keyword>
<feature type="chain" id="PRO_5045649465" evidence="2">
    <location>
        <begin position="25"/>
        <end position="615"/>
    </location>
</feature>
<name>A0ABU9Z376_9RHOO</name>
<dbReference type="EMBL" id="JBDIVE010000013">
    <property type="protein sequence ID" value="MEN3070410.1"/>
    <property type="molecule type" value="Genomic_DNA"/>
</dbReference>
<dbReference type="SUPFAM" id="SSF53850">
    <property type="entry name" value="Periplasmic binding protein-like II"/>
    <property type="match status" value="1"/>
</dbReference>
<reference evidence="4 5" key="1">
    <citation type="journal article" date="2018" name="Int. J. Syst. Evol. Microbiol.">
        <title>Uliginosibacterium sediminicola sp. nov., isolated from freshwater sediment.</title>
        <authorList>
            <person name="Hwang W.M."/>
            <person name="Kim S.M."/>
            <person name="Kang K."/>
            <person name="Ahn T.Y."/>
        </authorList>
    </citation>
    <scope>NUCLEOTIDE SEQUENCE [LARGE SCALE GENOMIC DNA]</scope>
    <source>
        <strain evidence="4 5">M1-21</strain>
    </source>
</reference>
<dbReference type="PANTHER" id="PTHR30290">
    <property type="entry name" value="PERIPLASMIC BINDING COMPONENT OF ABC TRANSPORTER"/>
    <property type="match status" value="1"/>
</dbReference>
<dbReference type="Pfam" id="PF00496">
    <property type="entry name" value="SBP_bac_5"/>
    <property type="match status" value="1"/>
</dbReference>
<dbReference type="InterPro" id="IPR000914">
    <property type="entry name" value="SBP_5_dom"/>
</dbReference>
<evidence type="ECO:0000313" key="4">
    <source>
        <dbReference type="EMBL" id="MEN3070410.1"/>
    </source>
</evidence>
<evidence type="ECO:0000256" key="1">
    <source>
        <dbReference type="ARBA" id="ARBA00022729"/>
    </source>
</evidence>
<evidence type="ECO:0000256" key="2">
    <source>
        <dbReference type="SAM" id="SignalP"/>
    </source>
</evidence>
<dbReference type="PANTHER" id="PTHR30290:SF64">
    <property type="entry name" value="ABC TRANSPORTER PERIPLASMIC BINDING PROTEIN"/>
    <property type="match status" value="1"/>
</dbReference>
<feature type="signal peptide" evidence="2">
    <location>
        <begin position="1"/>
        <end position="24"/>
    </location>
</feature>